<dbReference type="Proteomes" id="UP000033867">
    <property type="component" value="Unassembled WGS sequence"/>
</dbReference>
<gene>
    <name evidence="2" type="ORF">UV42_C0005G0034</name>
</gene>
<keyword evidence="1" id="KW-0812">Transmembrane</keyword>
<reference evidence="2 3" key="1">
    <citation type="journal article" date="2015" name="Nature">
        <title>rRNA introns, odd ribosomes, and small enigmatic genomes across a large radiation of phyla.</title>
        <authorList>
            <person name="Brown C.T."/>
            <person name="Hug L.A."/>
            <person name="Thomas B.C."/>
            <person name="Sharon I."/>
            <person name="Castelle C.J."/>
            <person name="Singh A."/>
            <person name="Wilkins M.J."/>
            <person name="Williams K.H."/>
            <person name="Banfield J.F."/>
        </authorList>
    </citation>
    <scope>NUCLEOTIDE SEQUENCE [LARGE SCALE GENOMIC DNA]</scope>
</reference>
<sequence length="503" mass="55705">MFPQSIFAQADPRCWEQKACIQQRKSNDLLNTLSTDEINKGFIQTDETAVACGGKVDGAQQSIGFCSPATNAETKINFGEKNSFNNLGEFIAHMYQYSIIAAALLSAVMLIIAGFIWTTSGGNPERITSAKRKIAGSITGLLLAVLSYTLLNVINPNLINIRLPQVWMINEAGLTPPWCKDIPEPNTKLALVGLSNLSASAKDAKKKALNAQTPYLLGLPQATCGYDYFVQGTNGLSCTGDICPADKPICFKSLQNDNPWCYNARIMGSITNSRLQDNMVANAGNWFFSTGLDIISYFWAWSDNEGWVEEIHIGTVCKKDGEVQREIKGKDAPYKSHNGKDIYTQEYSFQYTDAKIEELANTACDTPENFRGFVIIADMNISNSSKKEGHVLGVLGENSFIDMCDQPIGRLSCTGEDSDGDFCEQHCAFILGPHASPGIEQESFITKDLLLKGFRFNIDVGAINVVENEPERRKNFYEKYGIYKFVPKPEDLREAEDYGYMIL</sequence>
<feature type="transmembrane region" description="Helical" evidence="1">
    <location>
        <begin position="94"/>
        <end position="117"/>
    </location>
</feature>
<evidence type="ECO:0000313" key="3">
    <source>
        <dbReference type="Proteomes" id="UP000033867"/>
    </source>
</evidence>
<evidence type="ECO:0000313" key="2">
    <source>
        <dbReference type="EMBL" id="KKS72717.1"/>
    </source>
</evidence>
<organism evidence="2 3">
    <name type="scientific">Candidatus Magasanikbacteria bacterium GW2011_GWE2_42_7</name>
    <dbReference type="NCBI Taxonomy" id="1619052"/>
    <lineage>
        <taxon>Bacteria</taxon>
        <taxon>Candidatus Magasanikiibacteriota</taxon>
    </lineage>
</organism>
<dbReference type="AlphaFoldDB" id="A0A0G1BHA7"/>
<dbReference type="EMBL" id="LCEK01000005">
    <property type="protein sequence ID" value="KKS72717.1"/>
    <property type="molecule type" value="Genomic_DNA"/>
</dbReference>
<keyword evidence="1" id="KW-1133">Transmembrane helix</keyword>
<accession>A0A0G1BHA7</accession>
<keyword evidence="1" id="KW-0472">Membrane</keyword>
<evidence type="ECO:0000256" key="1">
    <source>
        <dbReference type="SAM" id="Phobius"/>
    </source>
</evidence>
<protein>
    <submittedName>
        <fullName evidence="2">Uncharacterized protein</fullName>
    </submittedName>
</protein>
<proteinExistence type="predicted"/>
<feature type="transmembrane region" description="Helical" evidence="1">
    <location>
        <begin position="138"/>
        <end position="155"/>
    </location>
</feature>
<comment type="caution">
    <text evidence="2">The sequence shown here is derived from an EMBL/GenBank/DDBJ whole genome shotgun (WGS) entry which is preliminary data.</text>
</comment>
<name>A0A0G1BHA7_9BACT</name>